<dbReference type="RefSeq" id="WP_132319523.1">
    <property type="nucleotide sequence ID" value="NZ_SMKR01000044.1"/>
</dbReference>
<comment type="caution">
    <text evidence="1">The sequence shown here is derived from an EMBL/GenBank/DDBJ whole genome shotgun (WGS) entry which is preliminary data.</text>
</comment>
<proteinExistence type="predicted"/>
<dbReference type="OrthoDB" id="3824396at2"/>
<reference evidence="1 2" key="1">
    <citation type="submission" date="2019-02" db="EMBL/GenBank/DDBJ databases">
        <title>Draft genome sequences of novel Actinobacteria.</title>
        <authorList>
            <person name="Sahin N."/>
            <person name="Ay H."/>
            <person name="Saygin H."/>
        </authorList>
    </citation>
    <scope>NUCLEOTIDE SEQUENCE [LARGE SCALE GENOMIC DNA]</scope>
    <source>
        <strain evidence="1 2">16K104</strain>
    </source>
</reference>
<evidence type="ECO:0000313" key="2">
    <source>
        <dbReference type="Proteomes" id="UP000295172"/>
    </source>
</evidence>
<dbReference type="AlphaFoldDB" id="A0A4R4X890"/>
<sequence>MAEEAVTTLSAGLARFDRAEEAFALLEVFLAVAGPRLGPAVLDPIGLRLPDAMTKDRAVVQELIDAIEQEPRPKRRLLQVTERAYDLSDEQARWDYVRLAYCANLATVWSPGQRTTYFEVADRSNATYWLPDSLKAQYFDALSTRGWAIPADWVTAVAKRPKPWWKRGGG</sequence>
<protein>
    <submittedName>
        <fullName evidence="1">Uncharacterized protein</fullName>
    </submittedName>
</protein>
<name>A0A4R4X890_9ACTN</name>
<dbReference type="EMBL" id="SMKR01000044">
    <property type="protein sequence ID" value="TDD26666.1"/>
    <property type="molecule type" value="Genomic_DNA"/>
</dbReference>
<organism evidence="1 2">
    <name type="scientific">Kribbella turkmenica</name>
    <dbReference type="NCBI Taxonomy" id="2530375"/>
    <lineage>
        <taxon>Bacteria</taxon>
        <taxon>Bacillati</taxon>
        <taxon>Actinomycetota</taxon>
        <taxon>Actinomycetes</taxon>
        <taxon>Propionibacteriales</taxon>
        <taxon>Kribbellaceae</taxon>
        <taxon>Kribbella</taxon>
    </lineage>
</organism>
<accession>A0A4R4X890</accession>
<dbReference type="Proteomes" id="UP000295172">
    <property type="component" value="Unassembled WGS sequence"/>
</dbReference>
<keyword evidence="2" id="KW-1185">Reference proteome</keyword>
<evidence type="ECO:0000313" key="1">
    <source>
        <dbReference type="EMBL" id="TDD26666.1"/>
    </source>
</evidence>
<gene>
    <name evidence="1" type="ORF">E1218_12530</name>
</gene>